<name>R0K2Q4_EXST2</name>
<feature type="compositionally biased region" description="Polar residues" evidence="1">
    <location>
        <begin position="425"/>
        <end position="442"/>
    </location>
</feature>
<dbReference type="RefSeq" id="XP_008029444.1">
    <property type="nucleotide sequence ID" value="XM_008031253.1"/>
</dbReference>
<dbReference type="AlphaFoldDB" id="R0K2Q4"/>
<reference evidence="2 3" key="1">
    <citation type="journal article" date="2012" name="PLoS Pathog.">
        <title>Diverse lifestyles and strategies of plant pathogenesis encoded in the genomes of eighteen Dothideomycetes fungi.</title>
        <authorList>
            <person name="Ohm R.A."/>
            <person name="Feau N."/>
            <person name="Henrissat B."/>
            <person name="Schoch C.L."/>
            <person name="Horwitz B.A."/>
            <person name="Barry K.W."/>
            <person name="Condon B.J."/>
            <person name="Copeland A.C."/>
            <person name="Dhillon B."/>
            <person name="Glaser F."/>
            <person name="Hesse C.N."/>
            <person name="Kosti I."/>
            <person name="LaButti K."/>
            <person name="Lindquist E.A."/>
            <person name="Lucas S."/>
            <person name="Salamov A.A."/>
            <person name="Bradshaw R.E."/>
            <person name="Ciuffetti L."/>
            <person name="Hamelin R.C."/>
            <person name="Kema G.H.J."/>
            <person name="Lawrence C."/>
            <person name="Scott J.A."/>
            <person name="Spatafora J.W."/>
            <person name="Turgeon B.G."/>
            <person name="de Wit P.J.G.M."/>
            <person name="Zhong S."/>
            <person name="Goodwin S.B."/>
            <person name="Grigoriev I.V."/>
        </authorList>
    </citation>
    <scope>NUCLEOTIDE SEQUENCE [LARGE SCALE GENOMIC DNA]</scope>
    <source>
        <strain evidence="3">28A</strain>
    </source>
</reference>
<dbReference type="GeneID" id="19403875"/>
<keyword evidence="3" id="KW-1185">Reference proteome</keyword>
<dbReference type="EMBL" id="KB908844">
    <property type="protein sequence ID" value="EOA82647.1"/>
    <property type="molecule type" value="Genomic_DNA"/>
</dbReference>
<evidence type="ECO:0000313" key="2">
    <source>
        <dbReference type="EMBL" id="EOA82647.1"/>
    </source>
</evidence>
<proteinExistence type="predicted"/>
<organism evidence="2 3">
    <name type="scientific">Exserohilum turcicum (strain 28A)</name>
    <name type="common">Northern leaf blight fungus</name>
    <name type="synonym">Setosphaeria turcica</name>
    <dbReference type="NCBI Taxonomy" id="671987"/>
    <lineage>
        <taxon>Eukaryota</taxon>
        <taxon>Fungi</taxon>
        <taxon>Dikarya</taxon>
        <taxon>Ascomycota</taxon>
        <taxon>Pezizomycotina</taxon>
        <taxon>Dothideomycetes</taxon>
        <taxon>Pleosporomycetidae</taxon>
        <taxon>Pleosporales</taxon>
        <taxon>Pleosporineae</taxon>
        <taxon>Pleosporaceae</taxon>
        <taxon>Exserohilum</taxon>
    </lineage>
</organism>
<dbReference type="HOGENOM" id="CLU_585481_0_0_1"/>
<dbReference type="eggNOG" id="ENOG502QPQC">
    <property type="taxonomic scope" value="Eukaryota"/>
</dbReference>
<feature type="region of interest" description="Disordered" evidence="1">
    <location>
        <begin position="425"/>
        <end position="450"/>
    </location>
</feature>
<reference evidence="2 3" key="2">
    <citation type="journal article" date="2013" name="PLoS Genet.">
        <title>Comparative genome structure, secondary metabolite, and effector coding capacity across Cochliobolus pathogens.</title>
        <authorList>
            <person name="Condon B.J."/>
            <person name="Leng Y."/>
            <person name="Wu D."/>
            <person name="Bushley K.E."/>
            <person name="Ohm R.A."/>
            <person name="Otillar R."/>
            <person name="Martin J."/>
            <person name="Schackwitz W."/>
            <person name="Grimwood J."/>
            <person name="MohdZainudin N."/>
            <person name="Xue C."/>
            <person name="Wang R."/>
            <person name="Manning V.A."/>
            <person name="Dhillon B."/>
            <person name="Tu Z.J."/>
            <person name="Steffenson B.J."/>
            <person name="Salamov A."/>
            <person name="Sun H."/>
            <person name="Lowry S."/>
            <person name="LaButti K."/>
            <person name="Han J."/>
            <person name="Copeland A."/>
            <person name="Lindquist E."/>
            <person name="Barry K."/>
            <person name="Schmutz J."/>
            <person name="Baker S.E."/>
            <person name="Ciuffetti L.M."/>
            <person name="Grigoriev I.V."/>
            <person name="Zhong S."/>
            <person name="Turgeon B.G."/>
        </authorList>
    </citation>
    <scope>NUCLEOTIDE SEQUENCE [LARGE SCALE GENOMIC DNA]</scope>
    <source>
        <strain evidence="3">28A</strain>
    </source>
</reference>
<dbReference type="Proteomes" id="UP000016935">
    <property type="component" value="Unassembled WGS sequence"/>
</dbReference>
<accession>R0K2Q4</accession>
<dbReference type="OrthoDB" id="10588796at2759"/>
<evidence type="ECO:0000313" key="3">
    <source>
        <dbReference type="Proteomes" id="UP000016935"/>
    </source>
</evidence>
<sequence>MSRFSDEDKTLLYIIKTTADDLRIGSWNHYTTIFNQFASRHRTQDGLTAAYRGLNKSTMEARARDTAWDETREQVRNELIKEKERKPLKNLISRFHRLDSEDSTEVACPVPRQALSLPLYEWSGANAFADLGGYTPSLPQQSGLSKEQVWRVEKCVSDDMLWPASAIEYSFASSTTTGINVDDQPTYGNDGSAMYDVEGWAGCGADTSSVYGTAGLAIYEGSGLATYSESSYPCGDGSTTYTTGANMYGAGSHMYGTGSHMYGAGSTTHGDGSTTYTTGANMYGAGSHMYGAGSHMYGAGSTTHGDGLTTYTTGANMYGTSTAYMNEAGSSDMFATDSIAKTTIRSGPSPLLNTAIKSYDATVPTSTITTAPITTLDDQSHYMPNSSVADMPICTEGSSVDYEPMLIDSSSQSSSFTQAVPIPTHTQESDAGSASITSTVTSEETDGLMSPEQLSSLLEWSRPFFAI</sequence>
<evidence type="ECO:0000256" key="1">
    <source>
        <dbReference type="SAM" id="MobiDB-lite"/>
    </source>
</evidence>
<protein>
    <submittedName>
        <fullName evidence="2">Uncharacterized protein</fullName>
    </submittedName>
</protein>
<gene>
    <name evidence="2" type="ORF">SETTUDRAFT_34194</name>
</gene>